<evidence type="ECO:0000256" key="1">
    <source>
        <dbReference type="SAM" id="Phobius"/>
    </source>
</evidence>
<dbReference type="AlphaFoldDB" id="A0AAE1KZ27"/>
<keyword evidence="1" id="KW-1133">Transmembrane helix</keyword>
<name>A0AAE1KZ27_PETCI</name>
<comment type="caution">
    <text evidence="2">The sequence shown here is derived from an EMBL/GenBank/DDBJ whole genome shotgun (WGS) entry which is preliminary data.</text>
</comment>
<sequence>MESVGYLLGQGSLSGTSASFSNYTLLSCWLMFGLLLGTAYRGSLIASLTLPRAPARPETVEELVRAVERVTFEAYGNSHKTFYCNSESPTYKTLGELMYIGVKVIDGLRAVLRNNRGSGEHVELERGASSWGEPARVLRTS</sequence>
<gene>
    <name evidence="3" type="ORF">Pcinc_002632</name>
    <name evidence="2" type="ORF">Pcinc_008887</name>
</gene>
<keyword evidence="1" id="KW-0812">Transmembrane</keyword>
<protein>
    <submittedName>
        <fullName evidence="2">Uncharacterized protein</fullName>
    </submittedName>
</protein>
<organism evidence="2 4">
    <name type="scientific">Petrolisthes cinctipes</name>
    <name type="common">Flat porcelain crab</name>
    <dbReference type="NCBI Taxonomy" id="88211"/>
    <lineage>
        <taxon>Eukaryota</taxon>
        <taxon>Metazoa</taxon>
        <taxon>Ecdysozoa</taxon>
        <taxon>Arthropoda</taxon>
        <taxon>Crustacea</taxon>
        <taxon>Multicrustacea</taxon>
        <taxon>Malacostraca</taxon>
        <taxon>Eumalacostraca</taxon>
        <taxon>Eucarida</taxon>
        <taxon>Decapoda</taxon>
        <taxon>Pleocyemata</taxon>
        <taxon>Anomura</taxon>
        <taxon>Galatheoidea</taxon>
        <taxon>Porcellanidae</taxon>
        <taxon>Petrolisthes</taxon>
    </lineage>
</organism>
<dbReference type="EMBL" id="JAWQEG010000654">
    <property type="protein sequence ID" value="KAK3887005.1"/>
    <property type="molecule type" value="Genomic_DNA"/>
</dbReference>
<dbReference type="Proteomes" id="UP001286313">
    <property type="component" value="Unassembled WGS sequence"/>
</dbReference>
<dbReference type="Gene3D" id="1.10.287.70">
    <property type="match status" value="1"/>
</dbReference>
<feature type="transmembrane region" description="Helical" evidence="1">
    <location>
        <begin position="20"/>
        <end position="40"/>
    </location>
</feature>
<keyword evidence="1" id="KW-0472">Membrane</keyword>
<accession>A0AAE1KZ27</accession>
<evidence type="ECO:0000313" key="4">
    <source>
        <dbReference type="Proteomes" id="UP001286313"/>
    </source>
</evidence>
<evidence type="ECO:0000313" key="3">
    <source>
        <dbReference type="EMBL" id="KAK3893567.1"/>
    </source>
</evidence>
<proteinExistence type="predicted"/>
<dbReference type="EMBL" id="JAWQEG010000199">
    <property type="protein sequence ID" value="KAK3893567.1"/>
    <property type="molecule type" value="Genomic_DNA"/>
</dbReference>
<keyword evidence="4" id="KW-1185">Reference proteome</keyword>
<evidence type="ECO:0000313" key="2">
    <source>
        <dbReference type="EMBL" id="KAK3887005.1"/>
    </source>
</evidence>
<reference evidence="2" key="1">
    <citation type="submission" date="2023-10" db="EMBL/GenBank/DDBJ databases">
        <title>Genome assemblies of two species of porcelain crab, Petrolisthes cinctipes and Petrolisthes manimaculis (Anomura: Porcellanidae).</title>
        <authorList>
            <person name="Angst P."/>
        </authorList>
    </citation>
    <scope>NUCLEOTIDE SEQUENCE</scope>
    <source>
        <strain evidence="2">PB745_01</strain>
        <tissue evidence="2">Gill</tissue>
    </source>
</reference>